<protein>
    <recommendedName>
        <fullName evidence="3">Aminotransferase</fullName>
        <ecNumber evidence="3">2.6.1.-</ecNumber>
    </recommendedName>
</protein>
<dbReference type="Pfam" id="PF01890">
    <property type="entry name" value="CbiG_C"/>
    <property type="match status" value="1"/>
</dbReference>
<evidence type="ECO:0000259" key="6">
    <source>
        <dbReference type="Pfam" id="PF01890"/>
    </source>
</evidence>
<dbReference type="InterPro" id="IPR036518">
    <property type="entry name" value="CobE/GbiG_C_sf"/>
</dbReference>
<dbReference type="Proteomes" id="UP000655410">
    <property type="component" value="Unassembled WGS sequence"/>
</dbReference>
<dbReference type="EMBL" id="BMNI01000003">
    <property type="protein sequence ID" value="GGO89254.1"/>
    <property type="molecule type" value="Genomic_DNA"/>
</dbReference>
<dbReference type="InterPro" id="IPR015421">
    <property type="entry name" value="PyrdxlP-dep_Trfase_major"/>
</dbReference>
<dbReference type="Gene3D" id="3.40.640.10">
    <property type="entry name" value="Type I PLP-dependent aspartate aminotransferase-like (Major domain)"/>
    <property type="match status" value="1"/>
</dbReference>
<keyword evidence="3" id="KW-0032">Aminotransferase</keyword>
<reference evidence="8" key="1">
    <citation type="journal article" date="2019" name="Int. J. Syst. Evol. Microbiol.">
        <title>The Global Catalogue of Microorganisms (GCM) 10K type strain sequencing project: providing services to taxonomists for standard genome sequencing and annotation.</title>
        <authorList>
            <consortium name="The Broad Institute Genomics Platform"/>
            <consortium name="The Broad Institute Genome Sequencing Center for Infectious Disease"/>
            <person name="Wu L."/>
            <person name="Ma J."/>
        </authorList>
    </citation>
    <scope>NUCLEOTIDE SEQUENCE [LARGE SCALE GENOMIC DNA]</scope>
    <source>
        <strain evidence="8">CGMCC 4.7371</strain>
    </source>
</reference>
<dbReference type="InterPro" id="IPR015422">
    <property type="entry name" value="PyrdxlP-dep_Trfase_small"/>
</dbReference>
<comment type="caution">
    <text evidence="7">The sequence shown here is derived from an EMBL/GenBank/DDBJ whole genome shotgun (WGS) entry which is preliminary data.</text>
</comment>
<name>A0ABQ2N990_9ACTN</name>
<feature type="domain" description="CobE/GbiG C-terminal" evidence="6">
    <location>
        <begin position="3"/>
        <end position="105"/>
    </location>
</feature>
<evidence type="ECO:0000313" key="7">
    <source>
        <dbReference type="EMBL" id="GGO89254.1"/>
    </source>
</evidence>
<evidence type="ECO:0000313" key="8">
    <source>
        <dbReference type="Proteomes" id="UP000655410"/>
    </source>
</evidence>
<keyword evidence="8" id="KW-1185">Reference proteome</keyword>
<dbReference type="PROSITE" id="PS00105">
    <property type="entry name" value="AA_TRANSFER_CLASS_1"/>
    <property type="match status" value="1"/>
</dbReference>
<dbReference type="CDD" id="cd00609">
    <property type="entry name" value="AAT_like"/>
    <property type="match status" value="1"/>
</dbReference>
<dbReference type="Gene3D" id="3.30.420.180">
    <property type="entry name" value="CobE/GbiG C-terminal domain"/>
    <property type="match status" value="1"/>
</dbReference>
<evidence type="ECO:0000256" key="2">
    <source>
        <dbReference type="ARBA" id="ARBA00022898"/>
    </source>
</evidence>
<dbReference type="InterPro" id="IPR002750">
    <property type="entry name" value="CobE/GbiG_C"/>
</dbReference>
<keyword evidence="2" id="KW-0663">Pyridoxal phosphate</keyword>
<gene>
    <name evidence="7" type="ORF">GCM10011584_18210</name>
</gene>
<dbReference type="PANTHER" id="PTHR42885:SF1">
    <property type="entry name" value="THREONINE-PHOSPHATE DECARBOXYLASE"/>
    <property type="match status" value="1"/>
</dbReference>
<feature type="domain" description="Aminotransferase class I/classII large" evidence="5">
    <location>
        <begin position="161"/>
        <end position="471"/>
    </location>
</feature>
<dbReference type="InterPro" id="IPR004838">
    <property type="entry name" value="NHTrfase_class1_PyrdxlP-BS"/>
</dbReference>
<comment type="cofactor">
    <cofactor evidence="1 3">
        <name>pyridoxal 5'-phosphate</name>
        <dbReference type="ChEBI" id="CHEBI:597326"/>
    </cofactor>
</comment>
<dbReference type="RefSeq" id="WP_188783683.1">
    <property type="nucleotide sequence ID" value="NZ_BMNI01000003.1"/>
</dbReference>
<evidence type="ECO:0000256" key="3">
    <source>
        <dbReference type="RuleBase" id="RU000481"/>
    </source>
</evidence>
<evidence type="ECO:0000259" key="5">
    <source>
        <dbReference type="Pfam" id="PF00155"/>
    </source>
</evidence>
<dbReference type="NCBIfam" id="NF005915">
    <property type="entry name" value="PRK07908.1"/>
    <property type="match status" value="1"/>
</dbReference>
<keyword evidence="3" id="KW-0808">Transferase</keyword>
<dbReference type="SUPFAM" id="SSF159664">
    <property type="entry name" value="CobE/GbiG C-terminal domain-like"/>
    <property type="match status" value="1"/>
</dbReference>
<comment type="similarity">
    <text evidence="3">Belongs to the class-I pyridoxal-phosphate-dependent aminotransferase family.</text>
</comment>
<proteinExistence type="inferred from homology"/>
<dbReference type="PANTHER" id="PTHR42885">
    <property type="entry name" value="HISTIDINOL-PHOSPHATE AMINOTRANSFERASE-RELATED"/>
    <property type="match status" value="1"/>
</dbReference>
<sequence>MSVVLGVGGRPSSDPGALVALVQQQLAAHGLSPADVDTVATIEARAGHPGVQLLAVSLDAGIRAFTADELAAQPVAHPSATVASHSGTPSVAEAAVLAAGASPLAQPAKADDWVVVIGRSNSAPGLEGQVARPESGRSRPGAAAPSHDLAHHGDVEVEAGMLDFAVNVHADEPPAFLAEALRGAVADLARYPDPTRATHAVARAHGIDPESVLLTHGAAEAFGLVAQQPWERPAVVHPQFTEPEAALRAHGHDPARLLLTAETGFRLTSTDPRGADLVIVGNPTNPTSRLHPRGALRGFAQDGVTVLVDEAFLDVVEPIDAPRDSLVRDAATDPRLLVTRSLTKTYSIAGLRIGYLVGHPDVLRRLAARRSPWPVSTLAAVAAEACVSPEGLAYAAGVRRQLPEQLAALVATLSARGFTVVDDPRGPFVLAQHPEATRIREELRARKIAVRRADTFPGLDGTWLRFAARGPAGTSALADALDDLAR</sequence>
<evidence type="ECO:0000256" key="1">
    <source>
        <dbReference type="ARBA" id="ARBA00001933"/>
    </source>
</evidence>
<dbReference type="InterPro" id="IPR015424">
    <property type="entry name" value="PyrdxlP-dep_Trfase"/>
</dbReference>
<dbReference type="InterPro" id="IPR004839">
    <property type="entry name" value="Aminotransferase_I/II_large"/>
</dbReference>
<dbReference type="Pfam" id="PF00155">
    <property type="entry name" value="Aminotran_1_2"/>
    <property type="match status" value="1"/>
</dbReference>
<accession>A0ABQ2N990</accession>
<feature type="region of interest" description="Disordered" evidence="4">
    <location>
        <begin position="124"/>
        <end position="148"/>
    </location>
</feature>
<dbReference type="EC" id="2.6.1.-" evidence="3"/>
<dbReference type="SUPFAM" id="SSF53383">
    <property type="entry name" value="PLP-dependent transferases"/>
    <property type="match status" value="1"/>
</dbReference>
<dbReference type="Gene3D" id="3.90.1150.10">
    <property type="entry name" value="Aspartate Aminotransferase, domain 1"/>
    <property type="match status" value="1"/>
</dbReference>
<organism evidence="7 8">
    <name type="scientific">Nocardioides phosphati</name>
    <dbReference type="NCBI Taxonomy" id="1867775"/>
    <lineage>
        <taxon>Bacteria</taxon>
        <taxon>Bacillati</taxon>
        <taxon>Actinomycetota</taxon>
        <taxon>Actinomycetes</taxon>
        <taxon>Propionibacteriales</taxon>
        <taxon>Nocardioidaceae</taxon>
        <taxon>Nocardioides</taxon>
    </lineage>
</organism>
<evidence type="ECO:0000256" key="4">
    <source>
        <dbReference type="SAM" id="MobiDB-lite"/>
    </source>
</evidence>